<feature type="transmembrane region" description="Helical" evidence="8">
    <location>
        <begin position="163"/>
        <end position="182"/>
    </location>
</feature>
<keyword evidence="7 8" id="KW-0472">Membrane</keyword>
<dbReference type="GO" id="GO:0005886">
    <property type="term" value="C:plasma membrane"/>
    <property type="evidence" value="ECO:0007669"/>
    <property type="project" value="UniProtKB-SubCell"/>
</dbReference>
<proteinExistence type="predicted"/>
<dbReference type="AlphaFoldDB" id="A0A8S4S978"/>
<evidence type="ECO:0000256" key="5">
    <source>
        <dbReference type="ARBA" id="ARBA00022692"/>
    </source>
</evidence>
<evidence type="ECO:0000256" key="8">
    <source>
        <dbReference type="SAM" id="Phobius"/>
    </source>
</evidence>
<dbReference type="SUPFAM" id="SSF103473">
    <property type="entry name" value="MFS general substrate transporter"/>
    <property type="match status" value="1"/>
</dbReference>
<evidence type="ECO:0000256" key="4">
    <source>
        <dbReference type="ARBA" id="ARBA00022597"/>
    </source>
</evidence>
<evidence type="ECO:0000256" key="2">
    <source>
        <dbReference type="ARBA" id="ARBA00022448"/>
    </source>
</evidence>
<comment type="subcellular location">
    <subcellularLocation>
        <location evidence="1">Cell membrane</location>
        <topology evidence="1">Multi-pass membrane protein</topology>
    </subcellularLocation>
</comment>
<feature type="transmembrane region" description="Helical" evidence="8">
    <location>
        <begin position="332"/>
        <end position="353"/>
    </location>
</feature>
<reference evidence="10" key="1">
    <citation type="submission" date="2022-03" db="EMBL/GenBank/DDBJ databases">
        <authorList>
            <person name="Lindestad O."/>
        </authorList>
    </citation>
    <scope>NUCLEOTIDE SEQUENCE</scope>
</reference>
<dbReference type="InterPro" id="IPR005828">
    <property type="entry name" value="MFS_sugar_transport-like"/>
</dbReference>
<protein>
    <submittedName>
        <fullName evidence="10">Jg13860 protein</fullName>
    </submittedName>
</protein>
<keyword evidence="3" id="KW-1003">Cell membrane</keyword>
<evidence type="ECO:0000259" key="9">
    <source>
        <dbReference type="PROSITE" id="PS50850"/>
    </source>
</evidence>
<feature type="transmembrane region" description="Helical" evidence="8">
    <location>
        <begin position="137"/>
        <end position="157"/>
    </location>
</feature>
<dbReference type="PANTHER" id="PTHR48021">
    <property type="match status" value="1"/>
</dbReference>
<feature type="domain" description="Major facilitator superfamily (MFS) profile" evidence="9">
    <location>
        <begin position="1"/>
        <end position="450"/>
    </location>
</feature>
<gene>
    <name evidence="10" type="primary">jg13860</name>
    <name evidence="10" type="ORF">PAEG_LOCUS22365</name>
</gene>
<feature type="transmembrane region" description="Helical" evidence="8">
    <location>
        <begin position="395"/>
        <end position="415"/>
    </location>
</feature>
<dbReference type="OrthoDB" id="8120565at2759"/>
<evidence type="ECO:0000256" key="6">
    <source>
        <dbReference type="ARBA" id="ARBA00022989"/>
    </source>
</evidence>
<organism evidence="10 11">
    <name type="scientific">Pararge aegeria aegeria</name>
    <dbReference type="NCBI Taxonomy" id="348720"/>
    <lineage>
        <taxon>Eukaryota</taxon>
        <taxon>Metazoa</taxon>
        <taxon>Ecdysozoa</taxon>
        <taxon>Arthropoda</taxon>
        <taxon>Hexapoda</taxon>
        <taxon>Insecta</taxon>
        <taxon>Pterygota</taxon>
        <taxon>Neoptera</taxon>
        <taxon>Endopterygota</taxon>
        <taxon>Lepidoptera</taxon>
        <taxon>Glossata</taxon>
        <taxon>Ditrysia</taxon>
        <taxon>Papilionoidea</taxon>
        <taxon>Nymphalidae</taxon>
        <taxon>Satyrinae</taxon>
        <taxon>Satyrini</taxon>
        <taxon>Parargina</taxon>
        <taxon>Pararge</taxon>
    </lineage>
</organism>
<dbReference type="PROSITE" id="PS50850">
    <property type="entry name" value="MFS"/>
    <property type="match status" value="1"/>
</dbReference>
<dbReference type="InterPro" id="IPR005829">
    <property type="entry name" value="Sugar_transporter_CS"/>
</dbReference>
<keyword evidence="11" id="KW-1185">Reference proteome</keyword>
<dbReference type="Proteomes" id="UP000838756">
    <property type="component" value="Unassembled WGS sequence"/>
</dbReference>
<dbReference type="InterPro" id="IPR036259">
    <property type="entry name" value="MFS_trans_sf"/>
</dbReference>
<accession>A0A8S4S978</accession>
<feature type="transmembrane region" description="Helical" evidence="8">
    <location>
        <begin position="79"/>
        <end position="99"/>
    </location>
</feature>
<dbReference type="Gene3D" id="1.20.1250.20">
    <property type="entry name" value="MFS general substrate transporter like domains"/>
    <property type="match status" value="1"/>
</dbReference>
<feature type="transmembrane region" description="Helical" evidence="8">
    <location>
        <begin position="427"/>
        <end position="446"/>
    </location>
</feature>
<dbReference type="InterPro" id="IPR020846">
    <property type="entry name" value="MFS_dom"/>
</dbReference>
<keyword evidence="6 8" id="KW-1133">Transmembrane helix</keyword>
<dbReference type="Pfam" id="PF00083">
    <property type="entry name" value="Sugar_tr"/>
    <property type="match status" value="1"/>
</dbReference>
<sequence>MAILNQILATGVISYVCTTMGIMYTWPSSTLKLFSSSNTTLDRVMTETETALLGSISSISGIIITPFSGYLIDTLGRKWCCIVFYMAQLAGWLIIVMWYRVEAVLISMFLSGLSACIFLTIPIYVSEYCQESIRGSMTSGSMIFFGIGMLLSYLLGGLLEYRLMNYTGLTLTALGVVIFSFMKESPLFLMQKGRETEAARSIAFYRGIKIGSKEVLQEMEKIKRTLNLDFENDCTPREEKKLNPEGPKKKLSPWKYLSKSCSTRKALLVSIMLYTSSIFQGLVVVQVYAEPLFEKAVPSMSAMLSSILFAVVSVIAGFLGAYLIDAIGRRPLMIYGSLATGICCVILGSQIHINWGPNWLTAVFMHVYCVTYVLGAGTVPYVIVAEIFLPEIKSFASMISIEWAFCCNFLILFIFNPLVAAVGLGPVFYLFAIICFLSVVFCYYFLPETKGLPVDELQQRFLKRANLL</sequence>
<feature type="transmembrane region" description="Helical" evidence="8">
    <location>
        <begin position="7"/>
        <end position="26"/>
    </location>
</feature>
<dbReference type="FunFam" id="1.20.1250.20:FF:000218">
    <property type="entry name" value="facilitated trehalose transporter Tret1"/>
    <property type="match status" value="1"/>
</dbReference>
<evidence type="ECO:0000256" key="3">
    <source>
        <dbReference type="ARBA" id="ARBA00022475"/>
    </source>
</evidence>
<dbReference type="PANTHER" id="PTHR48021:SF1">
    <property type="entry name" value="GH07001P-RELATED"/>
    <property type="match status" value="1"/>
</dbReference>
<keyword evidence="2" id="KW-0813">Transport</keyword>
<feature type="transmembrane region" description="Helical" evidence="8">
    <location>
        <begin position="105"/>
        <end position="125"/>
    </location>
</feature>
<keyword evidence="5 8" id="KW-0812">Transmembrane</keyword>
<comment type="caution">
    <text evidence="10">The sequence shown here is derived from an EMBL/GenBank/DDBJ whole genome shotgun (WGS) entry which is preliminary data.</text>
</comment>
<name>A0A8S4S978_9NEOP</name>
<evidence type="ECO:0000256" key="1">
    <source>
        <dbReference type="ARBA" id="ARBA00004651"/>
    </source>
</evidence>
<dbReference type="InterPro" id="IPR050549">
    <property type="entry name" value="MFS_Trehalose_Transporter"/>
</dbReference>
<feature type="transmembrane region" description="Helical" evidence="8">
    <location>
        <begin position="51"/>
        <end position="72"/>
    </location>
</feature>
<dbReference type="EMBL" id="CAKXAJ010026031">
    <property type="protein sequence ID" value="CAH2252047.1"/>
    <property type="molecule type" value="Genomic_DNA"/>
</dbReference>
<keyword evidence="4" id="KW-0762">Sugar transport</keyword>
<feature type="transmembrane region" description="Helical" evidence="8">
    <location>
        <begin position="266"/>
        <end position="289"/>
    </location>
</feature>
<dbReference type="GO" id="GO:0022857">
    <property type="term" value="F:transmembrane transporter activity"/>
    <property type="evidence" value="ECO:0007669"/>
    <property type="project" value="InterPro"/>
</dbReference>
<dbReference type="PROSITE" id="PS00216">
    <property type="entry name" value="SUGAR_TRANSPORT_1"/>
    <property type="match status" value="1"/>
</dbReference>
<feature type="transmembrane region" description="Helical" evidence="8">
    <location>
        <begin position="301"/>
        <end position="325"/>
    </location>
</feature>
<evidence type="ECO:0000313" key="10">
    <source>
        <dbReference type="EMBL" id="CAH2252047.1"/>
    </source>
</evidence>
<evidence type="ECO:0000256" key="7">
    <source>
        <dbReference type="ARBA" id="ARBA00023136"/>
    </source>
</evidence>
<feature type="transmembrane region" description="Helical" evidence="8">
    <location>
        <begin position="359"/>
        <end position="383"/>
    </location>
</feature>
<evidence type="ECO:0000313" key="11">
    <source>
        <dbReference type="Proteomes" id="UP000838756"/>
    </source>
</evidence>